<name>A0A183GKJ0_HELPZ</name>
<dbReference type="EMBL" id="UZAH01034792">
    <property type="protein sequence ID" value="VDP37248.1"/>
    <property type="molecule type" value="Genomic_DNA"/>
</dbReference>
<dbReference type="Gene3D" id="3.10.260.20">
    <property type="entry name" value="Ski"/>
    <property type="match status" value="1"/>
</dbReference>
<reference evidence="3 4" key="1">
    <citation type="submission" date="2018-11" db="EMBL/GenBank/DDBJ databases">
        <authorList>
            <consortium name="Pathogen Informatics"/>
        </authorList>
    </citation>
    <scope>NUCLEOTIDE SEQUENCE [LARGE SCALE GENOMIC DNA]</scope>
</reference>
<dbReference type="GO" id="GO:0005634">
    <property type="term" value="C:nucleus"/>
    <property type="evidence" value="ECO:0007669"/>
    <property type="project" value="TreeGrafter"/>
</dbReference>
<dbReference type="InterPro" id="IPR037000">
    <property type="entry name" value="Ski_DNA-bd_sf"/>
</dbReference>
<dbReference type="InterPro" id="IPR023216">
    <property type="entry name" value="Tscrpt_reg_SKI_SnoN"/>
</dbReference>
<accession>A0A3P8DTE7</accession>
<dbReference type="Pfam" id="PF08782">
    <property type="entry name" value="c-SKI_SMAD_bind"/>
    <property type="match status" value="1"/>
</dbReference>
<dbReference type="AlphaFoldDB" id="A0A183GKJ0"/>
<dbReference type="GO" id="GO:0000978">
    <property type="term" value="F:RNA polymerase II cis-regulatory region sequence-specific DNA binding"/>
    <property type="evidence" value="ECO:0007669"/>
    <property type="project" value="TreeGrafter"/>
</dbReference>
<dbReference type="GO" id="GO:0005667">
    <property type="term" value="C:transcription regulator complex"/>
    <property type="evidence" value="ECO:0007669"/>
    <property type="project" value="TreeGrafter"/>
</dbReference>
<dbReference type="OrthoDB" id="3938623at2759"/>
<dbReference type="GO" id="GO:0005737">
    <property type="term" value="C:cytoplasm"/>
    <property type="evidence" value="ECO:0007669"/>
    <property type="project" value="TreeGrafter"/>
</dbReference>
<dbReference type="GO" id="GO:0030514">
    <property type="term" value="P:negative regulation of BMP signaling pathway"/>
    <property type="evidence" value="ECO:0007669"/>
    <property type="project" value="TreeGrafter"/>
</dbReference>
<gene>
    <name evidence="3" type="ORF">HPBE_LOCUS23210</name>
</gene>
<evidence type="ECO:0000259" key="2">
    <source>
        <dbReference type="SMART" id="SM01046"/>
    </source>
</evidence>
<dbReference type="WBParaSite" id="HPBE_0002321001-mRNA-1">
    <property type="protein sequence ID" value="HPBE_0002321001-mRNA-1"/>
    <property type="gene ID" value="HPBE_0002321001"/>
</dbReference>
<protein>
    <submittedName>
        <fullName evidence="5">C-SKI_SMAD_bind domain-containing protein</fullName>
    </submittedName>
</protein>
<feature type="domain" description="c-SKI SMAD4-binding" evidence="2">
    <location>
        <begin position="99"/>
        <end position="185"/>
    </location>
</feature>
<dbReference type="Proteomes" id="UP000050761">
    <property type="component" value="Unassembled WGS sequence"/>
</dbReference>
<dbReference type="SUPFAM" id="SSF63763">
    <property type="entry name" value="SAND domain-like"/>
    <property type="match status" value="1"/>
</dbReference>
<evidence type="ECO:0000256" key="1">
    <source>
        <dbReference type="ARBA" id="ARBA00009513"/>
    </source>
</evidence>
<dbReference type="GO" id="GO:0000981">
    <property type="term" value="F:DNA-binding transcription factor activity, RNA polymerase II-specific"/>
    <property type="evidence" value="ECO:0007669"/>
    <property type="project" value="TreeGrafter"/>
</dbReference>
<evidence type="ECO:0000313" key="4">
    <source>
        <dbReference type="Proteomes" id="UP000050761"/>
    </source>
</evidence>
<comment type="similarity">
    <text evidence="1">Belongs to the SKI family.</text>
</comment>
<proteinExistence type="inferred from homology"/>
<organism evidence="4 5">
    <name type="scientific">Heligmosomoides polygyrus</name>
    <name type="common">Parasitic roundworm</name>
    <dbReference type="NCBI Taxonomy" id="6339"/>
    <lineage>
        <taxon>Eukaryota</taxon>
        <taxon>Metazoa</taxon>
        <taxon>Ecdysozoa</taxon>
        <taxon>Nematoda</taxon>
        <taxon>Chromadorea</taxon>
        <taxon>Rhabditida</taxon>
        <taxon>Rhabditina</taxon>
        <taxon>Rhabditomorpha</taxon>
        <taxon>Strongyloidea</taxon>
        <taxon>Heligmosomidae</taxon>
        <taxon>Heligmosomoides</taxon>
    </lineage>
</organism>
<sequence length="506" mass="56027">MVMGGEPRVPVHLLLSRALFTQGVSEIQAMMDDLNIHKSIATHEQAERLRKMDAEVSCAHDMATLNLMTRSDAERICGIVRIESNPPAEESFLDESDRLAVQHNVFGTVKGWVYPSRKGSRSVRCQECEYFFTPEDFIAHSHSDNKESQRTVHWGFDPSNWRLMLELAAPSSESSSCKERWKEFIDDPITQLCDTSEEREGFSANKAKRSFADLPMEVPAKVARCNNVMDVEKPIATTPQFSDTSEFIKMYIRDNLSRLFGPKHVDPLSLLGDVMQKESAFKVRSLASISAKTPSHGSLLSVDQQPNAVVPHPSAFTLVSENVNQLQSTCDRIESLESALKLGSSVDASVIEALREIRTSLVEGSLAEYGRLRSAYEFLFMMYRQVSDPLGSIQDPMMQTAIANLRADHTMLGVIANPGPSLPMRTMADMSQVRPFFGVGPPLAQSNLSFQQQAKLAQMSQFGSVAKAASPSCVSSAASSSSDPQLGQRMLVQQLMQLLTTPQLTR</sequence>
<evidence type="ECO:0000313" key="5">
    <source>
        <dbReference type="WBParaSite" id="HPBE_0002321001-mRNA-1"/>
    </source>
</evidence>
<keyword evidence="4" id="KW-1185">Reference proteome</keyword>
<dbReference type="Gene3D" id="3.10.390.10">
    <property type="entry name" value="SAND domain-like"/>
    <property type="match status" value="1"/>
</dbReference>
<evidence type="ECO:0000313" key="3">
    <source>
        <dbReference type="EMBL" id="VDP37248.1"/>
    </source>
</evidence>
<accession>A0A183GKJ0</accession>
<dbReference type="InterPro" id="IPR014890">
    <property type="entry name" value="c-SKI_SMAD4-bd_dom"/>
</dbReference>
<dbReference type="GO" id="GO:0046332">
    <property type="term" value="F:SMAD binding"/>
    <property type="evidence" value="ECO:0007669"/>
    <property type="project" value="InterPro"/>
</dbReference>
<dbReference type="SMART" id="SM01046">
    <property type="entry name" value="c-SKI_SMAD_bind"/>
    <property type="match status" value="1"/>
</dbReference>
<dbReference type="InterPro" id="IPR010919">
    <property type="entry name" value="SAND-like_dom_sf"/>
</dbReference>
<reference evidence="5" key="2">
    <citation type="submission" date="2019-09" db="UniProtKB">
        <authorList>
            <consortium name="WormBaseParasite"/>
        </authorList>
    </citation>
    <scope>IDENTIFICATION</scope>
</reference>
<dbReference type="PANTHER" id="PTHR10005">
    <property type="entry name" value="SKI ONCOGENE-RELATED"/>
    <property type="match status" value="1"/>
</dbReference>